<evidence type="ECO:0000313" key="2">
    <source>
        <dbReference type="Proteomes" id="UP000765509"/>
    </source>
</evidence>
<reference evidence="1" key="1">
    <citation type="submission" date="2021-03" db="EMBL/GenBank/DDBJ databases">
        <title>Draft genome sequence of rust myrtle Austropuccinia psidii MF-1, a brazilian biotype.</title>
        <authorList>
            <person name="Quecine M.C."/>
            <person name="Pachon D.M.R."/>
            <person name="Bonatelli M.L."/>
            <person name="Correr F.H."/>
            <person name="Franceschini L.M."/>
            <person name="Leite T.F."/>
            <person name="Margarido G.R.A."/>
            <person name="Almeida C.A."/>
            <person name="Ferrarezi J.A."/>
            <person name="Labate C.A."/>
        </authorList>
    </citation>
    <scope>NUCLEOTIDE SEQUENCE</scope>
    <source>
        <strain evidence="1">MF-1</strain>
    </source>
</reference>
<dbReference type="Proteomes" id="UP000765509">
    <property type="component" value="Unassembled WGS sequence"/>
</dbReference>
<dbReference type="EMBL" id="AVOT02045571">
    <property type="protein sequence ID" value="MBW0540896.1"/>
    <property type="molecule type" value="Genomic_DNA"/>
</dbReference>
<gene>
    <name evidence="1" type="ORF">O181_080611</name>
</gene>
<proteinExistence type="predicted"/>
<sequence>MDQKPTKFLLHPGAFSCVGKSFLKNYVPNFEDQLLPMDGIKLNSASNPMNALGEYETTVLFPQINGYSRITVDLFVMKSFSSTHLILGNDYFIMDGIDLNRNKDRYFTIGDNKNQKSSFLPFERPITVSEVSPIDSELEKFKSEQLNKA</sequence>
<protein>
    <submittedName>
        <fullName evidence="1">Uncharacterized protein</fullName>
    </submittedName>
</protein>
<dbReference type="AlphaFoldDB" id="A0A9Q3IF44"/>
<evidence type="ECO:0000313" key="1">
    <source>
        <dbReference type="EMBL" id="MBW0540896.1"/>
    </source>
</evidence>
<comment type="caution">
    <text evidence="1">The sequence shown here is derived from an EMBL/GenBank/DDBJ whole genome shotgun (WGS) entry which is preliminary data.</text>
</comment>
<keyword evidence="2" id="KW-1185">Reference proteome</keyword>
<accession>A0A9Q3IF44</accession>
<name>A0A9Q3IF44_9BASI</name>
<organism evidence="1 2">
    <name type="scientific">Austropuccinia psidii MF-1</name>
    <dbReference type="NCBI Taxonomy" id="1389203"/>
    <lineage>
        <taxon>Eukaryota</taxon>
        <taxon>Fungi</taxon>
        <taxon>Dikarya</taxon>
        <taxon>Basidiomycota</taxon>
        <taxon>Pucciniomycotina</taxon>
        <taxon>Pucciniomycetes</taxon>
        <taxon>Pucciniales</taxon>
        <taxon>Sphaerophragmiaceae</taxon>
        <taxon>Austropuccinia</taxon>
    </lineage>
</organism>